<evidence type="ECO:0000313" key="2">
    <source>
        <dbReference type="Proteomes" id="UP000613580"/>
    </source>
</evidence>
<accession>A0A8H6S8J3</accession>
<protein>
    <recommendedName>
        <fullName evidence="3">F-box domain-containing protein</fullName>
    </recommendedName>
</protein>
<reference evidence="1" key="1">
    <citation type="submission" date="2020-05" db="EMBL/GenBank/DDBJ databases">
        <title>Mycena genomes resolve the evolution of fungal bioluminescence.</title>
        <authorList>
            <person name="Tsai I.J."/>
        </authorList>
    </citation>
    <scope>NUCLEOTIDE SEQUENCE</scope>
    <source>
        <strain evidence="1">110903Hualien_Pintung</strain>
    </source>
</reference>
<sequence length="324" mass="37228">MDPRYRAGQIDVLDSRPPIALPPMPSFSHNVYTDTLVPPVLAAASQQRDALVAVREEIRTLEAYFEATRTSLKAIESTLEERLEHIVFPILQLPRDIISAIFILCLPRRRFLKPSIASAPLVLTRVNREFRHIAHSIPYLWSSLVWKLNSSENDGLSLHWLSHASTLELSIAFKRSSKLRSLYCMVNSELTPEILEAIPDIEFLGLKSHRFIYMHQFLYNMTRNPALLPHLDTLRLNPGEDPYYFTGEPDWPEEMHHWEMIDLGAVLNLIQTRPMLRSVHVHNVENPQGSLEAQFRRLFAQGLDFALPDAKYCSILNDSAARRD</sequence>
<keyword evidence="2" id="KW-1185">Reference proteome</keyword>
<comment type="caution">
    <text evidence="1">The sequence shown here is derived from an EMBL/GenBank/DDBJ whole genome shotgun (WGS) entry which is preliminary data.</text>
</comment>
<dbReference type="Proteomes" id="UP000613580">
    <property type="component" value="Unassembled WGS sequence"/>
</dbReference>
<evidence type="ECO:0000313" key="1">
    <source>
        <dbReference type="EMBL" id="KAF7294180.1"/>
    </source>
</evidence>
<name>A0A8H6S8J3_MYCCL</name>
<gene>
    <name evidence="1" type="ORF">HMN09_01146400</name>
</gene>
<dbReference type="EMBL" id="JACAZE010000019">
    <property type="protein sequence ID" value="KAF7294180.1"/>
    <property type="molecule type" value="Genomic_DNA"/>
</dbReference>
<evidence type="ECO:0008006" key="3">
    <source>
        <dbReference type="Google" id="ProtNLM"/>
    </source>
</evidence>
<proteinExistence type="predicted"/>
<organism evidence="1 2">
    <name type="scientific">Mycena chlorophos</name>
    <name type="common">Agaric fungus</name>
    <name type="synonym">Agaricus chlorophos</name>
    <dbReference type="NCBI Taxonomy" id="658473"/>
    <lineage>
        <taxon>Eukaryota</taxon>
        <taxon>Fungi</taxon>
        <taxon>Dikarya</taxon>
        <taxon>Basidiomycota</taxon>
        <taxon>Agaricomycotina</taxon>
        <taxon>Agaricomycetes</taxon>
        <taxon>Agaricomycetidae</taxon>
        <taxon>Agaricales</taxon>
        <taxon>Marasmiineae</taxon>
        <taxon>Mycenaceae</taxon>
        <taxon>Mycena</taxon>
    </lineage>
</organism>
<dbReference type="AlphaFoldDB" id="A0A8H6S8J3"/>
<dbReference type="OrthoDB" id="2269034at2759"/>